<dbReference type="EMBL" id="JAFLRJ010000047">
    <property type="protein sequence ID" value="MBO0511372.1"/>
    <property type="molecule type" value="Genomic_DNA"/>
</dbReference>
<protein>
    <submittedName>
        <fullName evidence="1">Uncharacterized protein</fullName>
    </submittedName>
</protein>
<sequence length="70" mass="7275">MCAAAGGNLKSLTVEASYDNGTTSQKLSVKHGKALLRAPAKGKGVTLRGQVVDKQGNPSEVTVYKAFLGR</sequence>
<accession>A0A939F3D5</accession>
<dbReference type="AlphaFoldDB" id="A0A939F3D5"/>
<proteinExistence type="predicted"/>
<reference evidence="1" key="1">
    <citation type="submission" date="2021-03" db="EMBL/GenBank/DDBJ databases">
        <title>Streptomyces poriferae sp. nov., a novel marine sponge-derived Actinobacteria species with anti-MRSA activity.</title>
        <authorList>
            <person name="Sandoval-Powers M."/>
            <person name="Kralova S."/>
            <person name="Nguyen G.-S."/>
            <person name="Fawwal D."/>
            <person name="Degnes K."/>
            <person name="Klinkenberg G."/>
            <person name="Sletta H."/>
            <person name="Wentzel A."/>
            <person name="Liles M.R."/>
        </authorList>
    </citation>
    <scope>NUCLEOTIDE SEQUENCE</scope>
    <source>
        <strain evidence="1">DSM 41794</strain>
    </source>
</reference>
<gene>
    <name evidence="1" type="ORF">J0695_06055</name>
</gene>
<evidence type="ECO:0000313" key="1">
    <source>
        <dbReference type="EMBL" id="MBO0511372.1"/>
    </source>
</evidence>
<evidence type="ECO:0000313" key="2">
    <source>
        <dbReference type="Proteomes" id="UP000664167"/>
    </source>
</evidence>
<name>A0A939F3D5_9ACTN</name>
<organism evidence="1 2">
    <name type="scientific">Streptomyces beijiangensis</name>
    <dbReference type="NCBI Taxonomy" id="163361"/>
    <lineage>
        <taxon>Bacteria</taxon>
        <taxon>Bacillati</taxon>
        <taxon>Actinomycetota</taxon>
        <taxon>Actinomycetes</taxon>
        <taxon>Kitasatosporales</taxon>
        <taxon>Streptomycetaceae</taxon>
        <taxon>Streptomyces</taxon>
    </lineage>
</organism>
<comment type="caution">
    <text evidence="1">The sequence shown here is derived from an EMBL/GenBank/DDBJ whole genome shotgun (WGS) entry which is preliminary data.</text>
</comment>
<keyword evidence="2" id="KW-1185">Reference proteome</keyword>
<dbReference type="RefSeq" id="WP_206960793.1">
    <property type="nucleotide sequence ID" value="NZ_BAAAJJ010000016.1"/>
</dbReference>
<dbReference type="Proteomes" id="UP000664167">
    <property type="component" value="Unassembled WGS sequence"/>
</dbReference>